<keyword evidence="2 4" id="KW-0964">Secreted</keyword>
<dbReference type="PANTHER" id="PTHR42792:SF2">
    <property type="entry name" value="FLAGELLIN"/>
    <property type="match status" value="1"/>
</dbReference>
<name>A0ABU4RXR3_9GAMM</name>
<dbReference type="InterPro" id="IPR046358">
    <property type="entry name" value="Flagellin_C"/>
</dbReference>
<evidence type="ECO:0000256" key="3">
    <source>
        <dbReference type="ARBA" id="ARBA00023143"/>
    </source>
</evidence>
<dbReference type="Pfam" id="PF00669">
    <property type="entry name" value="Flagellin_N"/>
    <property type="match status" value="1"/>
</dbReference>
<evidence type="ECO:0000256" key="1">
    <source>
        <dbReference type="ARBA" id="ARBA00005709"/>
    </source>
</evidence>
<keyword evidence="3 4" id="KW-0975">Bacterial flagellum</keyword>
<keyword evidence="8" id="KW-0966">Cell projection</keyword>
<reference evidence="8 9" key="1">
    <citation type="submission" date="2023-11" db="EMBL/GenBank/DDBJ databases">
        <title>Gilvimarinus fulvus sp. nov., isolated from the surface of Kelp.</title>
        <authorList>
            <person name="Sun Y.Y."/>
            <person name="Gong Y."/>
            <person name="Du Z.J."/>
        </authorList>
    </citation>
    <scope>NUCLEOTIDE SEQUENCE [LARGE SCALE GENOMIC DNA]</scope>
    <source>
        <strain evidence="8 9">SDUM040013</strain>
    </source>
</reference>
<dbReference type="Pfam" id="PF00700">
    <property type="entry name" value="Flagellin_C"/>
    <property type="match status" value="1"/>
</dbReference>
<dbReference type="Gene3D" id="6.10.10.10">
    <property type="entry name" value="Flagellar export chaperone, C-terminal domain"/>
    <property type="match status" value="1"/>
</dbReference>
<dbReference type="InterPro" id="IPR001492">
    <property type="entry name" value="Flagellin"/>
</dbReference>
<keyword evidence="8" id="KW-0969">Cilium</keyword>
<comment type="function">
    <text evidence="4">Flagellin is the subunit protein which polymerizes to form the filaments of bacterial flagella.</text>
</comment>
<feature type="domain" description="Flagellin C-terminal" evidence="7">
    <location>
        <begin position="596"/>
        <end position="681"/>
    </location>
</feature>
<comment type="subcellular location">
    <subcellularLocation>
        <location evidence="4">Secreted</location>
    </subcellularLocation>
    <subcellularLocation>
        <location evidence="4">Bacterial flagellum</location>
    </subcellularLocation>
</comment>
<keyword evidence="9" id="KW-1185">Reference proteome</keyword>
<dbReference type="InterPro" id="IPR001029">
    <property type="entry name" value="Flagellin_N"/>
</dbReference>
<gene>
    <name evidence="8" type="ORF">SCD92_03690</name>
</gene>
<organism evidence="8 9">
    <name type="scientific">Gilvimarinus gilvus</name>
    <dbReference type="NCBI Taxonomy" id="3058038"/>
    <lineage>
        <taxon>Bacteria</taxon>
        <taxon>Pseudomonadati</taxon>
        <taxon>Pseudomonadota</taxon>
        <taxon>Gammaproteobacteria</taxon>
        <taxon>Cellvibrionales</taxon>
        <taxon>Cellvibrionaceae</taxon>
        <taxon>Gilvimarinus</taxon>
    </lineage>
</organism>
<dbReference type="PRINTS" id="PR00207">
    <property type="entry name" value="FLAGELLIN"/>
</dbReference>
<protein>
    <recommendedName>
        <fullName evidence="4">Flagellin</fullName>
    </recommendedName>
</protein>
<comment type="similarity">
    <text evidence="1 4">Belongs to the bacterial flagellin family.</text>
</comment>
<evidence type="ECO:0000313" key="9">
    <source>
        <dbReference type="Proteomes" id="UP001273505"/>
    </source>
</evidence>
<dbReference type="Gene3D" id="1.20.1330.10">
    <property type="entry name" value="f41 fragment of flagellin, N-terminal domain"/>
    <property type="match status" value="2"/>
</dbReference>
<dbReference type="PANTHER" id="PTHR42792">
    <property type="entry name" value="FLAGELLIN"/>
    <property type="match status" value="1"/>
</dbReference>
<sequence>MALVINTNVAALNSQRQLMNSGAALDRATERLSSGQRINSAKDDAAGLAISNRMTSQIRGLDQAVRNANDGISMIQTAEGALQETTNILQRMRELSIQSANGIYSDADRATLDAEVQQLISELDRIAETTSFNGQKLLDGSLGGVDLQVGSQANETISMEVQAMDAKTLGMGSLSADLMGREAQIGQFTGAAALTENQILINGQSVVRGTESFDLADGDTYGDLLNYINDNVSGVSASSYTEAVSDDSGTGVLENGDVFSVQITKLDNSVTTIQVTDTDSLQALASKLSTESGGLLDAGVTDDGKLRISAIDVASFDIADTSNASGTSMDGQNQEMQLVLSSDSGDPISVTRGSVGTLEQLSWFGYFETVDSGTIQGVGLDDPSQVWQQGDFSINGVDIDNDNVDSLIGKVDAINAVSEQTGVQAQAFVSATLDFDGVDVTALATTFEMNGVSLDLTAVTSTNEIVDAFNAATDQTGVQARLLGTRVVLSGAAASITFSDGAAGNVATGMGDGTNIAQLVKSQDYDQVAIDVADGEVVNGGLKLESRNGGPISLNVDPAIESFVGLLDSNSMAEGSFGSAITSISIDTAANAQKAIGVIDNALTTINDTRAQLGAVNNRLDFTISNLSNVSEKTSAARSRITDADFAAETANLSRAQVLQQAATAMLAQANSRPQQVLSLIQ</sequence>
<evidence type="ECO:0000256" key="4">
    <source>
        <dbReference type="RuleBase" id="RU362073"/>
    </source>
</evidence>
<evidence type="ECO:0000313" key="8">
    <source>
        <dbReference type="EMBL" id="MDX6848448.1"/>
    </source>
</evidence>
<dbReference type="RefSeq" id="WP_302721289.1">
    <property type="nucleotide sequence ID" value="NZ_JAULRU010000264.1"/>
</dbReference>
<dbReference type="InterPro" id="IPR042187">
    <property type="entry name" value="Flagellin_C_sub2"/>
</dbReference>
<accession>A0ABU4RXR3</accession>
<evidence type="ECO:0000259" key="7">
    <source>
        <dbReference type="Pfam" id="PF00700"/>
    </source>
</evidence>
<keyword evidence="5" id="KW-0175">Coiled coil</keyword>
<feature type="domain" description="Flagellin N-terminal" evidence="6">
    <location>
        <begin position="5"/>
        <end position="141"/>
    </location>
</feature>
<comment type="caution">
    <text evidence="8">The sequence shown here is derived from an EMBL/GenBank/DDBJ whole genome shotgun (WGS) entry which is preliminary data.</text>
</comment>
<evidence type="ECO:0000256" key="5">
    <source>
        <dbReference type="SAM" id="Coils"/>
    </source>
</evidence>
<evidence type="ECO:0000256" key="2">
    <source>
        <dbReference type="ARBA" id="ARBA00022525"/>
    </source>
</evidence>
<feature type="coiled-coil region" evidence="5">
    <location>
        <begin position="75"/>
        <end position="129"/>
    </location>
</feature>
<dbReference type="Proteomes" id="UP001273505">
    <property type="component" value="Unassembled WGS sequence"/>
</dbReference>
<dbReference type="EMBL" id="JAXAFO010000004">
    <property type="protein sequence ID" value="MDX6848448.1"/>
    <property type="molecule type" value="Genomic_DNA"/>
</dbReference>
<dbReference type="SUPFAM" id="SSF64518">
    <property type="entry name" value="Phase 1 flagellin"/>
    <property type="match status" value="1"/>
</dbReference>
<keyword evidence="8" id="KW-0282">Flagellum</keyword>
<evidence type="ECO:0000259" key="6">
    <source>
        <dbReference type="Pfam" id="PF00669"/>
    </source>
</evidence>
<dbReference type="Gene3D" id="3.30.70.2120">
    <property type="match status" value="2"/>
</dbReference>
<proteinExistence type="inferred from homology"/>